<evidence type="ECO:0000256" key="5">
    <source>
        <dbReference type="ARBA" id="ARBA00022496"/>
    </source>
</evidence>
<dbReference type="PANTHER" id="PTHR32552">
    <property type="entry name" value="FERRICHROME IRON RECEPTOR-RELATED"/>
    <property type="match status" value="1"/>
</dbReference>
<evidence type="ECO:0000313" key="17">
    <source>
        <dbReference type="EMBL" id="SDR76804.1"/>
    </source>
</evidence>
<dbReference type="InterPro" id="IPR010105">
    <property type="entry name" value="TonB_sidphr_rcpt"/>
</dbReference>
<dbReference type="InterPro" id="IPR012910">
    <property type="entry name" value="Plug_dom"/>
</dbReference>
<dbReference type="Proteomes" id="UP000243413">
    <property type="component" value="Chromosome I"/>
</dbReference>
<sequence>MRALAKAPLHYGFRLAGNSSLAVCMALALGLASPLTLAVDTSQAASSRQSLSIAPGPLAAALSSFAQQTGINLSFTPAQVQGLSSRGVSNASSVDAALTALLSGSGLVAQKSRSGYVIVPAQTDSGAYQLNPLTIEAQQAEGSGVAPVPGYFAGTSRAGTKTDTPIVETAQSISVVTAEQIADRKATTVEEAVAYSAGVSVGGAGLDPRFDQINIRGYAAVTNADYLDGMRQANTGWLSYFTTDPFALERVEILKGPASVLYGQISPGGMVNRVSKRPSEEAVEQVELQYGSNDHLQGQFDIGGRLDDDGDVLYRLVAIARDADTDIEQVPNNVGLIAPSLTWRISEQTDLTLLAQYQDRETSGSPRPYQSGDTLTRFWAGDEDFDQLDQQQTLLGYEFEHRFNDTFTLQHNLRYGQTDTVNQYTSSSLQPGSTSILDRTAWGVYEQMDSVTTDTRLVSRFATGVLQHTLLTGLDYAYLDFDVEYSMGAAPSIDINNPDYHQPIARPRSVLVDQSGTTHRSAVYLQDQIELGAWRLSAGLRHDWANTEKTDNLSGARSKTHDDKTTGQVGALYLFDSGLAPYISYAQSFLPQTGTGQNGDDFKPTEGEQIELGIKYQPPGSSTLLTASVYHLVQSNSLTSVPGTAFNVQKGEETSQGLELEAVSDLTDDLHMIASYAFNDAEITESNDGDKGNTPILTPKHLASLWLDYTLPSGLLQGLGLSAGARYNGRSYANASNSEKNEAYTLVDVGAHYDLRGGAEGIRLGLNAKNVTDKQYISCEAGYCYRGAGRALIGSVSYRW</sequence>
<dbReference type="InterPro" id="IPR000531">
    <property type="entry name" value="Beta-barrel_TonB"/>
</dbReference>
<dbReference type="GO" id="GO:0015344">
    <property type="term" value="F:siderophore uptake transmembrane transporter activity"/>
    <property type="evidence" value="ECO:0007669"/>
    <property type="project" value="TreeGrafter"/>
</dbReference>
<dbReference type="Gene3D" id="2.40.170.20">
    <property type="entry name" value="TonB-dependent receptor, beta-barrel domain"/>
    <property type="match status" value="1"/>
</dbReference>
<keyword evidence="10 15" id="KW-0798">TonB box</keyword>
<dbReference type="SUPFAM" id="SSF56935">
    <property type="entry name" value="Porins"/>
    <property type="match status" value="1"/>
</dbReference>
<keyword evidence="9" id="KW-0406">Ion transport</keyword>
<dbReference type="InterPro" id="IPR037066">
    <property type="entry name" value="Plug_dom_sf"/>
</dbReference>
<evidence type="ECO:0000256" key="13">
    <source>
        <dbReference type="ARBA" id="ARBA00023237"/>
    </source>
</evidence>
<evidence type="ECO:0000256" key="12">
    <source>
        <dbReference type="ARBA" id="ARBA00023170"/>
    </source>
</evidence>
<keyword evidence="7" id="KW-0732">Signal</keyword>
<evidence type="ECO:0000256" key="7">
    <source>
        <dbReference type="ARBA" id="ARBA00022729"/>
    </source>
</evidence>
<dbReference type="Pfam" id="PF07715">
    <property type="entry name" value="Plug"/>
    <property type="match status" value="1"/>
</dbReference>
<dbReference type="PANTHER" id="PTHR32552:SF68">
    <property type="entry name" value="FERRICHROME OUTER MEMBRANE TRANSPORTER_PHAGE RECEPTOR"/>
    <property type="match status" value="1"/>
</dbReference>
<name>A0A1H1LQC2_9GAMM</name>
<evidence type="ECO:0000256" key="4">
    <source>
        <dbReference type="ARBA" id="ARBA00022452"/>
    </source>
</evidence>
<dbReference type="Gene3D" id="2.170.130.10">
    <property type="entry name" value="TonB-dependent receptor, plug domain"/>
    <property type="match status" value="1"/>
</dbReference>
<dbReference type="FunFam" id="2.170.130.10:FF:000001">
    <property type="entry name" value="Catecholate siderophore TonB-dependent receptor"/>
    <property type="match status" value="1"/>
</dbReference>
<dbReference type="AlphaFoldDB" id="A0A1H1LQC2"/>
<evidence type="ECO:0000256" key="1">
    <source>
        <dbReference type="ARBA" id="ARBA00004571"/>
    </source>
</evidence>
<dbReference type="InterPro" id="IPR011662">
    <property type="entry name" value="Secretin/TonB_short_N"/>
</dbReference>
<dbReference type="InterPro" id="IPR036942">
    <property type="entry name" value="Beta-barrel_TonB_sf"/>
</dbReference>
<evidence type="ECO:0000256" key="2">
    <source>
        <dbReference type="ARBA" id="ARBA00009810"/>
    </source>
</evidence>
<reference evidence="18" key="1">
    <citation type="submission" date="2016-10" db="EMBL/GenBank/DDBJ databases">
        <authorList>
            <person name="Varghese N."/>
            <person name="Submissions S."/>
        </authorList>
    </citation>
    <scope>NUCLEOTIDE SEQUENCE [LARGE SCALE GENOMIC DNA]</scope>
    <source>
        <strain evidence="18">JCM 14963</strain>
    </source>
</reference>
<accession>A0A1H1LQC2</accession>
<evidence type="ECO:0000256" key="9">
    <source>
        <dbReference type="ARBA" id="ARBA00023065"/>
    </source>
</evidence>
<organism evidence="17 18">
    <name type="scientific">Halopseudomonas sabulinigri</name>
    <dbReference type="NCBI Taxonomy" id="472181"/>
    <lineage>
        <taxon>Bacteria</taxon>
        <taxon>Pseudomonadati</taxon>
        <taxon>Pseudomonadota</taxon>
        <taxon>Gammaproteobacteria</taxon>
        <taxon>Pseudomonadales</taxon>
        <taxon>Pseudomonadaceae</taxon>
        <taxon>Halopseudomonas</taxon>
    </lineage>
</organism>
<keyword evidence="12" id="KW-0675">Receptor</keyword>
<evidence type="ECO:0000256" key="15">
    <source>
        <dbReference type="RuleBase" id="RU003357"/>
    </source>
</evidence>
<evidence type="ECO:0000256" key="6">
    <source>
        <dbReference type="ARBA" id="ARBA00022692"/>
    </source>
</evidence>
<dbReference type="NCBIfam" id="TIGR01783">
    <property type="entry name" value="TonB-siderophor"/>
    <property type="match status" value="1"/>
</dbReference>
<keyword evidence="6 14" id="KW-0812">Transmembrane</keyword>
<dbReference type="Pfam" id="PF00593">
    <property type="entry name" value="TonB_dep_Rec_b-barrel"/>
    <property type="match status" value="1"/>
</dbReference>
<evidence type="ECO:0000256" key="10">
    <source>
        <dbReference type="ARBA" id="ARBA00023077"/>
    </source>
</evidence>
<keyword evidence="3 14" id="KW-0813">Transport</keyword>
<dbReference type="STRING" id="472181.SAMN05216271_0332"/>
<keyword evidence="4 14" id="KW-1134">Transmembrane beta strand</keyword>
<comment type="similarity">
    <text evidence="2 14 15">Belongs to the TonB-dependent receptor family.</text>
</comment>
<gene>
    <name evidence="17" type="ORF">SAMN05216271_0332</name>
</gene>
<dbReference type="SMART" id="SM00965">
    <property type="entry name" value="STN"/>
    <property type="match status" value="1"/>
</dbReference>
<keyword evidence="5" id="KW-0410">Iron transport</keyword>
<dbReference type="CDD" id="cd01347">
    <property type="entry name" value="ligand_gated_channel"/>
    <property type="match status" value="1"/>
</dbReference>
<feature type="domain" description="Secretin/TonB short N-terminal" evidence="16">
    <location>
        <begin position="71"/>
        <end position="121"/>
    </location>
</feature>
<keyword evidence="13 14" id="KW-0998">Cell outer membrane</keyword>
<proteinExistence type="inferred from homology"/>
<dbReference type="GO" id="GO:0038023">
    <property type="term" value="F:signaling receptor activity"/>
    <property type="evidence" value="ECO:0007669"/>
    <property type="project" value="InterPro"/>
</dbReference>
<dbReference type="GO" id="GO:0009279">
    <property type="term" value="C:cell outer membrane"/>
    <property type="evidence" value="ECO:0007669"/>
    <property type="project" value="UniProtKB-SubCell"/>
</dbReference>
<evidence type="ECO:0000256" key="11">
    <source>
        <dbReference type="ARBA" id="ARBA00023136"/>
    </source>
</evidence>
<evidence type="ECO:0000256" key="14">
    <source>
        <dbReference type="PROSITE-ProRule" id="PRU01360"/>
    </source>
</evidence>
<comment type="subcellular location">
    <subcellularLocation>
        <location evidence="1 14">Cell outer membrane</location>
        <topology evidence="1 14">Multi-pass membrane protein</topology>
    </subcellularLocation>
</comment>
<evidence type="ECO:0000259" key="16">
    <source>
        <dbReference type="SMART" id="SM00965"/>
    </source>
</evidence>
<evidence type="ECO:0000313" key="18">
    <source>
        <dbReference type="Proteomes" id="UP000243413"/>
    </source>
</evidence>
<dbReference type="GO" id="GO:0015891">
    <property type="term" value="P:siderophore transport"/>
    <property type="evidence" value="ECO:0007669"/>
    <property type="project" value="InterPro"/>
</dbReference>
<keyword evidence="11 14" id="KW-0472">Membrane</keyword>
<protein>
    <submittedName>
        <fullName evidence="17">Iron complex outermembrane recepter protein</fullName>
    </submittedName>
</protein>
<dbReference type="Pfam" id="PF07660">
    <property type="entry name" value="STN"/>
    <property type="match status" value="1"/>
</dbReference>
<dbReference type="Gene3D" id="3.55.50.30">
    <property type="match status" value="1"/>
</dbReference>
<dbReference type="RefSeq" id="WP_197674521.1">
    <property type="nucleotide sequence ID" value="NZ_LT629763.1"/>
</dbReference>
<evidence type="ECO:0000256" key="8">
    <source>
        <dbReference type="ARBA" id="ARBA00023004"/>
    </source>
</evidence>
<dbReference type="PROSITE" id="PS52016">
    <property type="entry name" value="TONB_DEPENDENT_REC_3"/>
    <property type="match status" value="1"/>
</dbReference>
<dbReference type="EMBL" id="LT629763">
    <property type="protein sequence ID" value="SDR76804.1"/>
    <property type="molecule type" value="Genomic_DNA"/>
</dbReference>
<evidence type="ECO:0000256" key="3">
    <source>
        <dbReference type="ARBA" id="ARBA00022448"/>
    </source>
</evidence>
<dbReference type="InterPro" id="IPR039426">
    <property type="entry name" value="TonB-dep_rcpt-like"/>
</dbReference>
<keyword evidence="8" id="KW-0408">Iron</keyword>